<protein>
    <submittedName>
        <fullName evidence="5">Uncharacterized protein</fullName>
    </submittedName>
</protein>
<dbReference type="GO" id="GO:0005829">
    <property type="term" value="C:cytosol"/>
    <property type="evidence" value="ECO:0007669"/>
    <property type="project" value="TreeGrafter"/>
</dbReference>
<accession>A0A6H5HR78</accession>
<dbReference type="SMART" id="SM00248">
    <property type="entry name" value="ANK"/>
    <property type="match status" value="2"/>
</dbReference>
<dbReference type="GO" id="GO:0071356">
    <property type="term" value="P:cellular response to tumor necrosis factor"/>
    <property type="evidence" value="ECO:0007669"/>
    <property type="project" value="TreeGrafter"/>
</dbReference>
<evidence type="ECO:0000256" key="3">
    <source>
        <dbReference type="PROSITE-ProRule" id="PRU00023"/>
    </source>
</evidence>
<feature type="compositionally biased region" description="Polar residues" evidence="4">
    <location>
        <begin position="19"/>
        <end position="32"/>
    </location>
</feature>
<keyword evidence="6" id="KW-1185">Reference proteome</keyword>
<feature type="compositionally biased region" description="Basic and acidic residues" evidence="4">
    <location>
        <begin position="40"/>
        <end position="66"/>
    </location>
</feature>
<dbReference type="PROSITE" id="PS50297">
    <property type="entry name" value="ANK_REP_REGION"/>
    <property type="match status" value="1"/>
</dbReference>
<evidence type="ECO:0000256" key="4">
    <source>
        <dbReference type="SAM" id="MobiDB-lite"/>
    </source>
</evidence>
<dbReference type="InterPro" id="IPR036770">
    <property type="entry name" value="Ankyrin_rpt-contain_sf"/>
</dbReference>
<dbReference type="GO" id="GO:0051059">
    <property type="term" value="F:NF-kappaB binding"/>
    <property type="evidence" value="ECO:0007669"/>
    <property type="project" value="TreeGrafter"/>
</dbReference>
<evidence type="ECO:0000313" key="5">
    <source>
        <dbReference type="EMBL" id="CAB0020124.1"/>
    </source>
</evidence>
<dbReference type="PANTHER" id="PTHR46680">
    <property type="entry name" value="NF-KAPPA-B INHIBITOR ALPHA"/>
    <property type="match status" value="1"/>
</dbReference>
<gene>
    <name evidence="5" type="ORF">NTEN_LOCUS23730</name>
</gene>
<dbReference type="PANTHER" id="PTHR46680:SF3">
    <property type="entry name" value="NF-KAPPA-B INHIBITOR CACTUS"/>
    <property type="match status" value="1"/>
</dbReference>
<dbReference type="InterPro" id="IPR002110">
    <property type="entry name" value="Ankyrin_rpt"/>
</dbReference>
<feature type="compositionally biased region" description="Basic and acidic residues" evidence="4">
    <location>
        <begin position="7"/>
        <end position="18"/>
    </location>
</feature>
<feature type="repeat" description="ANK" evidence="3">
    <location>
        <begin position="226"/>
        <end position="258"/>
    </location>
</feature>
<dbReference type="Gene3D" id="1.25.40.20">
    <property type="entry name" value="Ankyrin repeat-containing domain"/>
    <property type="match status" value="1"/>
</dbReference>
<dbReference type="AlphaFoldDB" id="A0A6H5HR78"/>
<keyword evidence="2 3" id="KW-0040">ANK repeat</keyword>
<dbReference type="PROSITE" id="PS50088">
    <property type="entry name" value="ANK_REPEAT"/>
    <property type="match status" value="1"/>
</dbReference>
<dbReference type="InterPro" id="IPR051070">
    <property type="entry name" value="NF-kappa-B_inhibitor"/>
</dbReference>
<evidence type="ECO:0000313" key="6">
    <source>
        <dbReference type="Proteomes" id="UP000479000"/>
    </source>
</evidence>
<evidence type="ECO:0000256" key="2">
    <source>
        <dbReference type="ARBA" id="ARBA00023043"/>
    </source>
</evidence>
<dbReference type="SUPFAM" id="SSF48403">
    <property type="entry name" value="Ankyrin repeat"/>
    <property type="match status" value="1"/>
</dbReference>
<dbReference type="OrthoDB" id="20727at2759"/>
<proteinExistence type="predicted"/>
<name>A0A6H5HR78_9HEMI</name>
<dbReference type="Proteomes" id="UP000479000">
    <property type="component" value="Unassembled WGS sequence"/>
</dbReference>
<feature type="region of interest" description="Disordered" evidence="4">
    <location>
        <begin position="1"/>
        <end position="66"/>
    </location>
</feature>
<keyword evidence="1" id="KW-0677">Repeat</keyword>
<evidence type="ECO:0000256" key="1">
    <source>
        <dbReference type="ARBA" id="ARBA00022737"/>
    </source>
</evidence>
<sequence length="359" mass="40047">MSYGAGSEKKIDPCDSRTDSGFLSGTINSETMISGEIQPEESRQEKMSTPQPRDRPDSKIESKSKDDYMRLDSGVDLVSDQMSDLCIDEDHPVPSVQISLTDQEETTWQLYFQQDDEGDTRGFLLCFGLHADRLITNLGNSFARECRANNEYVRTFNETFEKNLLLVSVDSRFSDSPNRRANSEKRSAVGNLLPLPRTPGVESVELYNNRRYTRTTNAAIVAYNCSAETALHLAVLTRQPRIIRRLIVAGADPCEVDRNGNTALHLAACSGDALCVKELTDKIAPHEVAAAQLRYTPPAQRKIHSFADMVNYEGKFFQIFFHNVALGMTWIFPTLSTISSARSRSNSLTGPRRLSPAHG</sequence>
<reference evidence="5 6" key="1">
    <citation type="submission" date="2020-02" db="EMBL/GenBank/DDBJ databases">
        <authorList>
            <person name="Ferguson B K."/>
        </authorList>
    </citation>
    <scope>NUCLEOTIDE SEQUENCE [LARGE SCALE GENOMIC DNA]</scope>
</reference>
<dbReference type="Pfam" id="PF12796">
    <property type="entry name" value="Ank_2"/>
    <property type="match status" value="1"/>
</dbReference>
<organism evidence="5 6">
    <name type="scientific">Nesidiocoris tenuis</name>
    <dbReference type="NCBI Taxonomy" id="355587"/>
    <lineage>
        <taxon>Eukaryota</taxon>
        <taxon>Metazoa</taxon>
        <taxon>Ecdysozoa</taxon>
        <taxon>Arthropoda</taxon>
        <taxon>Hexapoda</taxon>
        <taxon>Insecta</taxon>
        <taxon>Pterygota</taxon>
        <taxon>Neoptera</taxon>
        <taxon>Paraneoptera</taxon>
        <taxon>Hemiptera</taxon>
        <taxon>Heteroptera</taxon>
        <taxon>Panheteroptera</taxon>
        <taxon>Cimicomorpha</taxon>
        <taxon>Miridae</taxon>
        <taxon>Dicyphina</taxon>
        <taxon>Nesidiocoris</taxon>
    </lineage>
</organism>
<dbReference type="EMBL" id="CADCXU010035015">
    <property type="protein sequence ID" value="CAB0020124.1"/>
    <property type="molecule type" value="Genomic_DNA"/>
</dbReference>